<dbReference type="PANTHER" id="PTHR34595">
    <property type="entry name" value="BLR5612 PROTEIN"/>
    <property type="match status" value="1"/>
</dbReference>
<sequence>MLSRTAGNLYWVGRYIERADFLSRLIEATLRLSSLPQSYGGATNAWDSALAAAWMTAPYKARGVPVEEDRVVAFLAIDPDNPSSIRRCVEAARANARAVRTALTLEAWEAINGAWLEMQKFGTRLVDRESLTSLLEAVKAAMQAFDGAAHRTMLRADAYWFIRLGSAIERADNTARVLDVKYHLLLPRGETVGGSLDYFQWTTILRTVSALTAYRWVYRDSVKPWLVADLLILNQQIPRSLASCYGDALRYLDRLSNDAGGRRGPAHRLAAAEHAKLSQLKIETIFSAGLHEFLSNFIAGNNRLGDAIAEQYLF</sequence>
<feature type="domain" description="DUF403" evidence="1">
    <location>
        <begin position="1"/>
        <end position="313"/>
    </location>
</feature>
<dbReference type="RefSeq" id="WP_144236408.1">
    <property type="nucleotide sequence ID" value="NZ_VJWA01000001.1"/>
</dbReference>
<evidence type="ECO:0000313" key="2">
    <source>
        <dbReference type="EMBL" id="TRW17716.1"/>
    </source>
</evidence>
<gene>
    <name evidence="2" type="ORF">FMM06_06140</name>
</gene>
<dbReference type="Pfam" id="PF04168">
    <property type="entry name" value="Alpha-E"/>
    <property type="match status" value="1"/>
</dbReference>
<protein>
    <submittedName>
        <fullName evidence="2">Alpha-E domain-containing protein</fullName>
    </submittedName>
</protein>
<keyword evidence="3" id="KW-1185">Reference proteome</keyword>
<dbReference type="EMBL" id="VJWA01000001">
    <property type="protein sequence ID" value="TRW17716.1"/>
    <property type="molecule type" value="Genomic_DNA"/>
</dbReference>
<evidence type="ECO:0000259" key="1">
    <source>
        <dbReference type="Pfam" id="PF04168"/>
    </source>
</evidence>
<dbReference type="AlphaFoldDB" id="A0A552UHL5"/>
<comment type="caution">
    <text evidence="2">The sequence shown here is derived from an EMBL/GenBank/DDBJ whole genome shotgun (WGS) entry which is preliminary data.</text>
</comment>
<dbReference type="InterPro" id="IPR051680">
    <property type="entry name" value="ATP-dep_Glu-Cys_Ligase-2"/>
</dbReference>
<reference evidence="2 3" key="1">
    <citation type="submission" date="2019-07" db="EMBL/GenBank/DDBJ databases">
        <title>Novel species isolated from glacier.</title>
        <authorList>
            <person name="Liu Q."/>
            <person name="Xin Y.-H."/>
        </authorList>
    </citation>
    <scope>NUCLEOTIDE SEQUENCE [LARGE SCALE GENOMIC DNA]</scope>
    <source>
        <strain evidence="2 3">LB1R16</strain>
    </source>
</reference>
<dbReference type="InterPro" id="IPR007296">
    <property type="entry name" value="DUF403"/>
</dbReference>
<accession>A0A552UHL5</accession>
<organism evidence="2 3">
    <name type="scientific">Glacieibacterium frigidum</name>
    <dbReference type="NCBI Taxonomy" id="2593303"/>
    <lineage>
        <taxon>Bacteria</taxon>
        <taxon>Pseudomonadati</taxon>
        <taxon>Pseudomonadota</taxon>
        <taxon>Alphaproteobacteria</taxon>
        <taxon>Sphingomonadales</taxon>
        <taxon>Sphingosinicellaceae</taxon>
        <taxon>Glacieibacterium</taxon>
    </lineage>
</organism>
<dbReference type="OrthoDB" id="9803532at2"/>
<dbReference type="Proteomes" id="UP000317894">
    <property type="component" value="Unassembled WGS sequence"/>
</dbReference>
<name>A0A552UHL5_9SPHN</name>
<proteinExistence type="predicted"/>
<evidence type="ECO:0000313" key="3">
    <source>
        <dbReference type="Proteomes" id="UP000317894"/>
    </source>
</evidence>
<dbReference type="PANTHER" id="PTHR34595:SF7">
    <property type="entry name" value="SLL1039 PROTEIN"/>
    <property type="match status" value="1"/>
</dbReference>